<name>A0A6J3MFM2_9PEZI</name>
<evidence type="ECO:0000313" key="1">
    <source>
        <dbReference type="Proteomes" id="UP000504637"/>
    </source>
</evidence>
<proteinExistence type="predicted"/>
<accession>A0A6J3MFM2</accession>
<dbReference type="AlphaFoldDB" id="A0A6J3MFM2"/>
<dbReference type="Proteomes" id="UP000504637">
    <property type="component" value="Unplaced"/>
</dbReference>
<reference evidence="2" key="3">
    <citation type="submission" date="2025-08" db="UniProtKB">
        <authorList>
            <consortium name="RefSeq"/>
        </authorList>
    </citation>
    <scope>IDENTIFICATION</scope>
    <source>
        <strain evidence="2">CBS 342.82</strain>
    </source>
</reference>
<dbReference type="GeneID" id="54357123"/>
<reference evidence="2" key="2">
    <citation type="submission" date="2020-04" db="EMBL/GenBank/DDBJ databases">
        <authorList>
            <consortium name="NCBI Genome Project"/>
        </authorList>
    </citation>
    <scope>NUCLEOTIDE SEQUENCE</scope>
    <source>
        <strain evidence="2">CBS 342.82</strain>
    </source>
</reference>
<keyword evidence="1" id="KW-1185">Reference proteome</keyword>
<dbReference type="RefSeq" id="XP_033462713.1">
    <property type="nucleotide sequence ID" value="XM_033599324.1"/>
</dbReference>
<gene>
    <name evidence="2" type="ORF">K489DRAFT_164850</name>
</gene>
<sequence length="263" mass="28242">MGILMGVSMGVLMGVLMGILMGIRSSPGVAGHPPVTLGNPQNGMCFPTSATPLPSRQSPPSPNSHHRQLIVYRRIGRLPTSLASSASSCVITICMSEQHIPPQQLIVACAGSSCMGRVPDDLLWSKRFAPTLHFTLCCAAKKVAQYVIPNKRLLILANIANRGKKLKRSAPLGWRSPSTVIPLFKTTYSAPSPIIKRPPNEIVTCPIPVTSPLRRVGHILHLANNPPHSTIERTSAAPWSNIAPSTLPLGMIPAASATWTPWR</sequence>
<organism evidence="2">
    <name type="scientific">Dissoconium aciculare CBS 342.82</name>
    <dbReference type="NCBI Taxonomy" id="1314786"/>
    <lineage>
        <taxon>Eukaryota</taxon>
        <taxon>Fungi</taxon>
        <taxon>Dikarya</taxon>
        <taxon>Ascomycota</taxon>
        <taxon>Pezizomycotina</taxon>
        <taxon>Dothideomycetes</taxon>
        <taxon>Dothideomycetidae</taxon>
        <taxon>Mycosphaerellales</taxon>
        <taxon>Dissoconiaceae</taxon>
        <taxon>Dissoconium</taxon>
    </lineage>
</organism>
<reference evidence="2" key="1">
    <citation type="submission" date="2020-01" db="EMBL/GenBank/DDBJ databases">
        <authorList>
            <consortium name="DOE Joint Genome Institute"/>
            <person name="Haridas S."/>
            <person name="Albert R."/>
            <person name="Binder M."/>
            <person name="Bloem J."/>
            <person name="Labutti K."/>
            <person name="Salamov A."/>
            <person name="Andreopoulos B."/>
            <person name="Baker S.E."/>
            <person name="Barry K."/>
            <person name="Bills G."/>
            <person name="Bluhm B.H."/>
            <person name="Cannon C."/>
            <person name="Castanera R."/>
            <person name="Culley D.E."/>
            <person name="Daum C."/>
            <person name="Ezra D."/>
            <person name="Gonzalez J.B."/>
            <person name="Henrissat B."/>
            <person name="Kuo A."/>
            <person name="Liang C."/>
            <person name="Lipzen A."/>
            <person name="Lutzoni F."/>
            <person name="Magnuson J."/>
            <person name="Mondo S."/>
            <person name="Nolan M."/>
            <person name="Ohm R."/>
            <person name="Pangilinan J."/>
            <person name="Park H.-J."/>
            <person name="Ramirez L."/>
            <person name="Alfaro M."/>
            <person name="Sun H."/>
            <person name="Tritt A."/>
            <person name="Yoshinaga Y."/>
            <person name="Zwiers L.-H."/>
            <person name="Turgeon B.G."/>
            <person name="Goodwin S.B."/>
            <person name="Spatafora J.W."/>
            <person name="Crous P.W."/>
            <person name="Grigoriev I.V."/>
        </authorList>
    </citation>
    <scope>NUCLEOTIDE SEQUENCE</scope>
    <source>
        <strain evidence="2">CBS 342.82</strain>
    </source>
</reference>
<evidence type="ECO:0000313" key="2">
    <source>
        <dbReference type="RefSeq" id="XP_033462713.1"/>
    </source>
</evidence>
<protein>
    <submittedName>
        <fullName evidence="2">Uncharacterized protein</fullName>
    </submittedName>
</protein>